<evidence type="ECO:0008006" key="3">
    <source>
        <dbReference type="Google" id="ProtNLM"/>
    </source>
</evidence>
<comment type="caution">
    <text evidence="1">The sequence shown here is derived from an EMBL/GenBank/DDBJ whole genome shotgun (WGS) entry which is preliminary data.</text>
</comment>
<sequence>MTWNDQFLTLFDRCVAAYQGGDKDFENYYSEVDLSFLASIGYQPREFFDFVEDYCEYGVPSISTALLVAAARRDFFLTVQHGVPSTNRVTADDVPAKTAEFHGIPYFARIIPKAKAKLRGELDPDLMFGCGGDRRFLANNGDIPLADFLRNVWACGDDDEKLATWVKDQIKA</sequence>
<accession>A0A934VS83</accession>
<dbReference type="EMBL" id="JAENIJ010000032">
    <property type="protein sequence ID" value="MBK1884016.1"/>
    <property type="molecule type" value="Genomic_DNA"/>
</dbReference>
<dbReference type="RefSeq" id="WP_200272775.1">
    <property type="nucleotide sequence ID" value="NZ_JAENIJ010000032.1"/>
</dbReference>
<evidence type="ECO:0000313" key="1">
    <source>
        <dbReference type="EMBL" id="MBK1884016.1"/>
    </source>
</evidence>
<evidence type="ECO:0000313" key="2">
    <source>
        <dbReference type="Proteomes" id="UP000603141"/>
    </source>
</evidence>
<dbReference type="Proteomes" id="UP000603141">
    <property type="component" value="Unassembled WGS sequence"/>
</dbReference>
<keyword evidence="2" id="KW-1185">Reference proteome</keyword>
<name>A0A934VS83_9BACT</name>
<reference evidence="1" key="1">
    <citation type="submission" date="2021-01" db="EMBL/GenBank/DDBJ databases">
        <title>Modified the classification status of verrucomicrobia.</title>
        <authorList>
            <person name="Feng X."/>
        </authorList>
    </citation>
    <scope>NUCLEOTIDE SEQUENCE</scope>
    <source>
        <strain evidence="1">KCTC 22041</strain>
    </source>
</reference>
<protein>
    <recommendedName>
        <fullName evidence="3">DUF5069 domain-containing protein</fullName>
    </recommendedName>
</protein>
<organism evidence="1 2">
    <name type="scientific">Luteolibacter pohnpeiensis</name>
    <dbReference type="NCBI Taxonomy" id="454153"/>
    <lineage>
        <taxon>Bacteria</taxon>
        <taxon>Pseudomonadati</taxon>
        <taxon>Verrucomicrobiota</taxon>
        <taxon>Verrucomicrobiia</taxon>
        <taxon>Verrucomicrobiales</taxon>
        <taxon>Verrucomicrobiaceae</taxon>
        <taxon>Luteolibacter</taxon>
    </lineage>
</organism>
<proteinExistence type="predicted"/>
<dbReference type="AlphaFoldDB" id="A0A934VS83"/>
<gene>
    <name evidence="1" type="ORF">JIN85_16470</name>
</gene>